<name>A0A3N4JQ16_9PEZI</name>
<sequence length="143" mass="16147">DWQGNRAFDHMIRDLEVTNPRFSVVGRPHWIGSLAGHKQYKHNQGSVVFVIDFSPEVRASLDHGSVMVYSRRRPMRVWAELKPTSVCDRCLRHGHVAVMCRAPVACKFCTGGHLSRDHSCSVRDCTATAGSLCSHVRLECWLC</sequence>
<reference evidence="1 2" key="1">
    <citation type="journal article" date="2018" name="Nat. Ecol. Evol.">
        <title>Pezizomycetes genomes reveal the molecular basis of ectomycorrhizal truffle lifestyle.</title>
        <authorList>
            <person name="Murat C."/>
            <person name="Payen T."/>
            <person name="Noel B."/>
            <person name="Kuo A."/>
            <person name="Morin E."/>
            <person name="Chen J."/>
            <person name="Kohler A."/>
            <person name="Krizsan K."/>
            <person name="Balestrini R."/>
            <person name="Da Silva C."/>
            <person name="Montanini B."/>
            <person name="Hainaut M."/>
            <person name="Levati E."/>
            <person name="Barry K.W."/>
            <person name="Belfiori B."/>
            <person name="Cichocki N."/>
            <person name="Clum A."/>
            <person name="Dockter R.B."/>
            <person name="Fauchery L."/>
            <person name="Guy J."/>
            <person name="Iotti M."/>
            <person name="Le Tacon F."/>
            <person name="Lindquist E.A."/>
            <person name="Lipzen A."/>
            <person name="Malagnac F."/>
            <person name="Mello A."/>
            <person name="Molinier V."/>
            <person name="Miyauchi S."/>
            <person name="Poulain J."/>
            <person name="Riccioni C."/>
            <person name="Rubini A."/>
            <person name="Sitrit Y."/>
            <person name="Splivallo R."/>
            <person name="Traeger S."/>
            <person name="Wang M."/>
            <person name="Zifcakova L."/>
            <person name="Wipf D."/>
            <person name="Zambonelli A."/>
            <person name="Paolocci F."/>
            <person name="Nowrousian M."/>
            <person name="Ottonello S."/>
            <person name="Baldrian P."/>
            <person name="Spatafora J.W."/>
            <person name="Henrissat B."/>
            <person name="Nagy L.G."/>
            <person name="Aury J.M."/>
            <person name="Wincker P."/>
            <person name="Grigoriev I.V."/>
            <person name="Bonfante P."/>
            <person name="Martin F.M."/>
        </authorList>
    </citation>
    <scope>NUCLEOTIDE SEQUENCE [LARGE SCALE GENOMIC DNA]</scope>
    <source>
        <strain evidence="1 2">120613-1</strain>
    </source>
</reference>
<dbReference type="STRING" id="1336337.A0A3N4JQ16"/>
<feature type="non-terminal residue" evidence="1">
    <location>
        <position position="1"/>
    </location>
</feature>
<dbReference type="OrthoDB" id="5504215at2759"/>
<dbReference type="AlphaFoldDB" id="A0A3N4JQ16"/>
<gene>
    <name evidence="1" type="ORF">L873DRAFT_1633816</name>
</gene>
<feature type="non-terminal residue" evidence="1">
    <location>
        <position position="143"/>
    </location>
</feature>
<accession>A0A3N4JQ16</accession>
<dbReference type="Proteomes" id="UP000276215">
    <property type="component" value="Unassembled WGS sequence"/>
</dbReference>
<evidence type="ECO:0000313" key="1">
    <source>
        <dbReference type="EMBL" id="RPB00287.1"/>
    </source>
</evidence>
<evidence type="ECO:0000313" key="2">
    <source>
        <dbReference type="Proteomes" id="UP000276215"/>
    </source>
</evidence>
<protein>
    <submittedName>
        <fullName evidence="1">Uncharacterized protein</fullName>
    </submittedName>
</protein>
<organism evidence="1 2">
    <name type="scientific">Choiromyces venosus 120613-1</name>
    <dbReference type="NCBI Taxonomy" id="1336337"/>
    <lineage>
        <taxon>Eukaryota</taxon>
        <taxon>Fungi</taxon>
        <taxon>Dikarya</taxon>
        <taxon>Ascomycota</taxon>
        <taxon>Pezizomycotina</taxon>
        <taxon>Pezizomycetes</taxon>
        <taxon>Pezizales</taxon>
        <taxon>Tuberaceae</taxon>
        <taxon>Choiromyces</taxon>
    </lineage>
</organism>
<keyword evidence="2" id="KW-1185">Reference proteome</keyword>
<proteinExistence type="predicted"/>
<dbReference type="EMBL" id="ML120381">
    <property type="protein sequence ID" value="RPB00287.1"/>
    <property type="molecule type" value="Genomic_DNA"/>
</dbReference>